<keyword evidence="9" id="KW-1185">Reference proteome</keyword>
<dbReference type="SUPFAM" id="SSF103481">
    <property type="entry name" value="Multidrug resistance efflux transporter EmrE"/>
    <property type="match status" value="2"/>
</dbReference>
<comment type="caution">
    <text evidence="8">The sequence shown here is derived from an EMBL/GenBank/DDBJ whole genome shotgun (WGS) entry which is preliminary data.</text>
</comment>
<dbReference type="InterPro" id="IPR037185">
    <property type="entry name" value="EmrE-like"/>
</dbReference>
<feature type="domain" description="EamA" evidence="7">
    <location>
        <begin position="162"/>
        <end position="294"/>
    </location>
</feature>
<dbReference type="InterPro" id="IPR000620">
    <property type="entry name" value="EamA_dom"/>
</dbReference>
<evidence type="ECO:0000313" key="9">
    <source>
        <dbReference type="Proteomes" id="UP000661507"/>
    </source>
</evidence>
<dbReference type="Proteomes" id="UP000661507">
    <property type="component" value="Unassembled WGS sequence"/>
</dbReference>
<evidence type="ECO:0000256" key="6">
    <source>
        <dbReference type="SAM" id="Phobius"/>
    </source>
</evidence>
<evidence type="ECO:0000259" key="7">
    <source>
        <dbReference type="Pfam" id="PF00892"/>
    </source>
</evidence>
<dbReference type="InterPro" id="IPR050638">
    <property type="entry name" value="AA-Vitamin_Transporters"/>
</dbReference>
<evidence type="ECO:0000256" key="3">
    <source>
        <dbReference type="ARBA" id="ARBA00022692"/>
    </source>
</evidence>
<dbReference type="GO" id="GO:0016020">
    <property type="term" value="C:membrane"/>
    <property type="evidence" value="ECO:0007669"/>
    <property type="project" value="UniProtKB-SubCell"/>
</dbReference>
<feature type="transmembrane region" description="Helical" evidence="6">
    <location>
        <begin position="222"/>
        <end position="242"/>
    </location>
</feature>
<comment type="subcellular location">
    <subcellularLocation>
        <location evidence="1">Membrane</location>
        <topology evidence="1">Multi-pass membrane protein</topology>
    </subcellularLocation>
</comment>
<dbReference type="EMBL" id="BMKW01000003">
    <property type="protein sequence ID" value="GGJ08283.1"/>
    <property type="molecule type" value="Genomic_DNA"/>
</dbReference>
<evidence type="ECO:0000313" key="8">
    <source>
        <dbReference type="EMBL" id="GGJ08283.1"/>
    </source>
</evidence>
<feature type="domain" description="EamA" evidence="7">
    <location>
        <begin position="21"/>
        <end position="150"/>
    </location>
</feature>
<feature type="transmembrane region" description="Helical" evidence="6">
    <location>
        <begin position="276"/>
        <end position="296"/>
    </location>
</feature>
<proteinExistence type="inferred from homology"/>
<feature type="transmembrane region" description="Helical" evidence="6">
    <location>
        <begin position="21"/>
        <end position="41"/>
    </location>
</feature>
<accession>A0A917KCG6</accession>
<keyword evidence="3 6" id="KW-0812">Transmembrane</keyword>
<evidence type="ECO:0000256" key="2">
    <source>
        <dbReference type="ARBA" id="ARBA00007362"/>
    </source>
</evidence>
<gene>
    <name evidence="8" type="ORF">GCM10011320_14140</name>
</gene>
<name>A0A917KCG6_9PROT</name>
<dbReference type="Pfam" id="PF00892">
    <property type="entry name" value="EamA"/>
    <property type="match status" value="2"/>
</dbReference>
<reference evidence="8" key="2">
    <citation type="submission" date="2020-09" db="EMBL/GenBank/DDBJ databases">
        <authorList>
            <person name="Sun Q."/>
            <person name="Zhou Y."/>
        </authorList>
    </citation>
    <scope>NUCLEOTIDE SEQUENCE</scope>
    <source>
        <strain evidence="8">CGMCC 1.3617</strain>
    </source>
</reference>
<sequence length="300" mass="31587">MATDPPADTARQQARDLRIGWAAALGVLSVWVGFQLIGRFAVRQDFTPWDLGALRYLGAFLLAMPLAWHFGLPRIAPARLAVVMALAGFGFPLLAYFGFANAPAAHGAVIMSAGLPLATTILAWAWFRERPSLRRIACLSAVILAAILLAMDGKASPPGAWIGDLFYASASITWAAYTLLVRQWRLPALGTTLTIALLGAPIYLPLWWLALPSRVATAPVSAMLVQIVYQGFLSSVIAGFLYTTAVARIGPASTTLIGALVPGLVAVAAWPLLGEALGVLGMAGVALAMIGMALGVSRAR</sequence>
<evidence type="ECO:0000256" key="1">
    <source>
        <dbReference type="ARBA" id="ARBA00004141"/>
    </source>
</evidence>
<comment type="similarity">
    <text evidence="2">Belongs to the EamA transporter family.</text>
</comment>
<keyword evidence="5 6" id="KW-0472">Membrane</keyword>
<organism evidence="8 9">
    <name type="scientific">Neoroseomonas lacus</name>
    <dbReference type="NCBI Taxonomy" id="287609"/>
    <lineage>
        <taxon>Bacteria</taxon>
        <taxon>Pseudomonadati</taxon>
        <taxon>Pseudomonadota</taxon>
        <taxon>Alphaproteobacteria</taxon>
        <taxon>Acetobacterales</taxon>
        <taxon>Acetobacteraceae</taxon>
        <taxon>Neoroseomonas</taxon>
    </lineage>
</organism>
<feature type="transmembrane region" description="Helical" evidence="6">
    <location>
        <begin position="136"/>
        <end position="153"/>
    </location>
</feature>
<dbReference type="PANTHER" id="PTHR32322">
    <property type="entry name" value="INNER MEMBRANE TRANSPORTER"/>
    <property type="match status" value="1"/>
</dbReference>
<keyword evidence="4 6" id="KW-1133">Transmembrane helix</keyword>
<protein>
    <submittedName>
        <fullName evidence="8">Membrane protein</fullName>
    </submittedName>
</protein>
<evidence type="ECO:0000256" key="5">
    <source>
        <dbReference type="ARBA" id="ARBA00023136"/>
    </source>
</evidence>
<feature type="transmembrane region" description="Helical" evidence="6">
    <location>
        <begin position="105"/>
        <end position="127"/>
    </location>
</feature>
<reference evidence="8" key="1">
    <citation type="journal article" date="2014" name="Int. J. Syst. Evol. Microbiol.">
        <title>Complete genome sequence of Corynebacterium casei LMG S-19264T (=DSM 44701T), isolated from a smear-ripened cheese.</title>
        <authorList>
            <consortium name="US DOE Joint Genome Institute (JGI-PGF)"/>
            <person name="Walter F."/>
            <person name="Albersmeier A."/>
            <person name="Kalinowski J."/>
            <person name="Ruckert C."/>
        </authorList>
    </citation>
    <scope>NUCLEOTIDE SEQUENCE</scope>
    <source>
        <strain evidence="8">CGMCC 1.3617</strain>
    </source>
</reference>
<feature type="transmembrane region" description="Helical" evidence="6">
    <location>
        <begin position="53"/>
        <end position="71"/>
    </location>
</feature>
<dbReference type="RefSeq" id="WP_188966244.1">
    <property type="nucleotide sequence ID" value="NZ_BMKW01000003.1"/>
</dbReference>
<dbReference type="PANTHER" id="PTHR32322:SF2">
    <property type="entry name" value="EAMA DOMAIN-CONTAINING PROTEIN"/>
    <property type="match status" value="1"/>
</dbReference>
<feature type="transmembrane region" description="Helical" evidence="6">
    <location>
        <begin position="78"/>
        <end position="99"/>
    </location>
</feature>
<dbReference type="AlphaFoldDB" id="A0A917KCG6"/>
<feature type="transmembrane region" description="Helical" evidence="6">
    <location>
        <begin position="188"/>
        <end position="210"/>
    </location>
</feature>
<feature type="transmembrane region" description="Helical" evidence="6">
    <location>
        <begin position="159"/>
        <end position="181"/>
    </location>
</feature>
<feature type="transmembrane region" description="Helical" evidence="6">
    <location>
        <begin position="249"/>
        <end position="270"/>
    </location>
</feature>
<evidence type="ECO:0000256" key="4">
    <source>
        <dbReference type="ARBA" id="ARBA00022989"/>
    </source>
</evidence>